<evidence type="ECO:0000256" key="8">
    <source>
        <dbReference type="ARBA" id="ARBA00023157"/>
    </source>
</evidence>
<feature type="domain" description="Secretion system C-terminal sorting" evidence="10">
    <location>
        <begin position="657"/>
        <end position="730"/>
    </location>
</feature>
<dbReference type="GO" id="GO:0046872">
    <property type="term" value="F:metal ion binding"/>
    <property type="evidence" value="ECO:0007669"/>
    <property type="project" value="UniProtKB-KW"/>
</dbReference>
<reference evidence="11 12" key="1">
    <citation type="submission" date="2019-04" db="EMBL/GenBank/DDBJ databases">
        <title>Niastella caeni sp. nov., isolated from activated sludge.</title>
        <authorList>
            <person name="Sheng M."/>
        </authorList>
    </citation>
    <scope>NUCLEOTIDE SEQUENCE [LARGE SCALE GENOMIC DNA]</scope>
    <source>
        <strain evidence="11 12">HX-2-15</strain>
    </source>
</reference>
<dbReference type="GO" id="GO:0006508">
    <property type="term" value="P:proteolysis"/>
    <property type="evidence" value="ECO:0007669"/>
    <property type="project" value="UniProtKB-KW"/>
</dbReference>
<evidence type="ECO:0000256" key="1">
    <source>
        <dbReference type="ARBA" id="ARBA00008721"/>
    </source>
</evidence>
<dbReference type="InterPro" id="IPR026444">
    <property type="entry name" value="Secre_tail"/>
</dbReference>
<keyword evidence="7" id="KW-0482">Metalloprotease</keyword>
<keyword evidence="5" id="KW-0378">Hydrolase</keyword>
<accession>A0A4S8HV43</accession>
<keyword evidence="6" id="KW-0862">Zinc</keyword>
<dbReference type="Gene3D" id="2.60.40.10">
    <property type="entry name" value="Immunoglobulins"/>
    <property type="match status" value="1"/>
</dbReference>
<evidence type="ECO:0000256" key="3">
    <source>
        <dbReference type="ARBA" id="ARBA00022723"/>
    </source>
</evidence>
<comment type="similarity">
    <text evidence="1">Belongs to the peptidase M43B family.</text>
</comment>
<evidence type="ECO:0000256" key="2">
    <source>
        <dbReference type="ARBA" id="ARBA00022670"/>
    </source>
</evidence>
<dbReference type="Pfam" id="PF05572">
    <property type="entry name" value="Peptidase_M43"/>
    <property type="match status" value="1"/>
</dbReference>
<dbReference type="PANTHER" id="PTHR47466:SF1">
    <property type="entry name" value="METALLOPROTEASE MEP1 (AFU_ORTHOLOGUE AFUA_1G07730)-RELATED"/>
    <property type="match status" value="1"/>
</dbReference>
<name>A0A4S8HV43_9BACT</name>
<keyword evidence="12" id="KW-1185">Reference proteome</keyword>
<comment type="caution">
    <text evidence="11">The sequence shown here is derived from an EMBL/GenBank/DDBJ whole genome shotgun (WGS) entry which is preliminary data.</text>
</comment>
<proteinExistence type="inferred from homology"/>
<protein>
    <submittedName>
        <fullName evidence="11">T9SS type A sorting domain-containing protein</fullName>
    </submittedName>
</protein>
<dbReference type="GO" id="GO:0008237">
    <property type="term" value="F:metallopeptidase activity"/>
    <property type="evidence" value="ECO:0007669"/>
    <property type="project" value="UniProtKB-KW"/>
</dbReference>
<dbReference type="InterPro" id="IPR013783">
    <property type="entry name" value="Ig-like_fold"/>
</dbReference>
<sequence>MVTNEIVSIRKKLKSLKMLLKRYGCVAVLLMMQGFLFRSMAQDMPVRRCATMEVLKNSLEKDEALKERFEKDMLRIQQLAVERENNPQAREMATPVYIPVVFHIVLPDPAMVTDKMIEDQLKVLNTDFAGMNADSVNIPAAFKPLFGKSKIQFVLAKRTPGNLPTNGIERIVTTQTSFSAANNNVKHAATGGANAWNSSRFLNIWVCNLAGGVLGYSTFPTSASAAEQGIVIYDVTLPGGSLAGYNDGRTLTHEAGHFFFLYHIWGDDDGACNGSDGVSDTPNQADASAGCHTGVVKDACNNTAAGIMYQNYMDYSSDGCMAMFTLLQVARMETALTNFRSSLTTSNGAISPLKDLDAQVMSIDNPYNRVCDTKFSPVITIRNYGSQPLTSVIINASVDGGTPVQTQWTGSLASLETVSVALNTSTAGATGTHSLKIQLTSPNGGTDQGLANDTLSKAFVYPVAIAPPLTEGFELETFPPANWDLINADGSLTWERVPGVAKTGSAAMVVRNYTYTQNRQIDYLRLPQVSIADADSAFLTFQVAAAIKTNPGTLLNNWDTLQVLVSTDCGITFTSLYKKWGGSLITRNGITTTSFVPAASEWRKDSVSLTPYINKGPVMIAFANSTGNENNVYIDDINLYKKISNPNLEKNGWLITPNPSNGPVTVQFKTTPVNLKGISVFSSTGQKVAEKIINNNAPATIYSFNLGRYANGVYLIRLVYSDRTVSKKIIKK</sequence>
<keyword evidence="2" id="KW-0645">Protease</keyword>
<dbReference type="Proteomes" id="UP000306918">
    <property type="component" value="Unassembled WGS sequence"/>
</dbReference>
<dbReference type="NCBIfam" id="NF038128">
    <property type="entry name" value="choice_anch_J"/>
    <property type="match status" value="1"/>
</dbReference>
<evidence type="ECO:0000256" key="7">
    <source>
        <dbReference type="ARBA" id="ARBA00023049"/>
    </source>
</evidence>
<evidence type="ECO:0000313" key="12">
    <source>
        <dbReference type="Proteomes" id="UP000306918"/>
    </source>
</evidence>
<feature type="domain" description="Peptidase M43 pregnancy-associated plasma-A" evidence="9">
    <location>
        <begin position="194"/>
        <end position="336"/>
    </location>
</feature>
<dbReference type="InterPro" id="IPR024079">
    <property type="entry name" value="MetalloPept_cat_dom_sf"/>
</dbReference>
<dbReference type="OrthoDB" id="6278496at2"/>
<dbReference type="PANTHER" id="PTHR47466">
    <property type="match status" value="1"/>
</dbReference>
<organism evidence="11 12">
    <name type="scientific">Niastella caeni</name>
    <dbReference type="NCBI Taxonomy" id="2569763"/>
    <lineage>
        <taxon>Bacteria</taxon>
        <taxon>Pseudomonadati</taxon>
        <taxon>Bacteroidota</taxon>
        <taxon>Chitinophagia</taxon>
        <taxon>Chitinophagales</taxon>
        <taxon>Chitinophagaceae</taxon>
        <taxon>Niastella</taxon>
    </lineage>
</organism>
<evidence type="ECO:0000259" key="9">
    <source>
        <dbReference type="Pfam" id="PF05572"/>
    </source>
</evidence>
<dbReference type="Pfam" id="PF18962">
    <property type="entry name" value="Por_Secre_tail"/>
    <property type="match status" value="1"/>
</dbReference>
<dbReference type="CDD" id="cd04275">
    <property type="entry name" value="ZnMc_pappalysin_like"/>
    <property type="match status" value="1"/>
</dbReference>
<keyword evidence="4" id="KW-0732">Signal</keyword>
<evidence type="ECO:0000256" key="4">
    <source>
        <dbReference type="ARBA" id="ARBA00022729"/>
    </source>
</evidence>
<gene>
    <name evidence="11" type="ORF">FAM09_12235</name>
</gene>
<dbReference type="InterPro" id="IPR008754">
    <property type="entry name" value="Peptidase_M43"/>
</dbReference>
<evidence type="ECO:0000256" key="5">
    <source>
        <dbReference type="ARBA" id="ARBA00022801"/>
    </source>
</evidence>
<dbReference type="EMBL" id="STFF01000003">
    <property type="protein sequence ID" value="THU39275.1"/>
    <property type="molecule type" value="Genomic_DNA"/>
</dbReference>
<keyword evidence="8" id="KW-1015">Disulfide bond</keyword>
<evidence type="ECO:0000313" key="11">
    <source>
        <dbReference type="EMBL" id="THU39275.1"/>
    </source>
</evidence>
<dbReference type="Gene3D" id="3.40.390.10">
    <property type="entry name" value="Collagenase (Catalytic Domain)"/>
    <property type="match status" value="1"/>
</dbReference>
<evidence type="ECO:0000256" key="6">
    <source>
        <dbReference type="ARBA" id="ARBA00022833"/>
    </source>
</evidence>
<keyword evidence="3" id="KW-0479">Metal-binding</keyword>
<dbReference type="NCBIfam" id="TIGR04183">
    <property type="entry name" value="Por_Secre_tail"/>
    <property type="match status" value="1"/>
</dbReference>
<dbReference type="AlphaFoldDB" id="A0A4S8HV43"/>
<dbReference type="SUPFAM" id="SSF55486">
    <property type="entry name" value="Metalloproteases ('zincins'), catalytic domain"/>
    <property type="match status" value="1"/>
</dbReference>
<evidence type="ECO:0000259" key="10">
    <source>
        <dbReference type="Pfam" id="PF18962"/>
    </source>
</evidence>